<protein>
    <submittedName>
        <fullName evidence="1">SDR family NAD(P)-dependent oxidoreductase</fullName>
    </submittedName>
</protein>
<evidence type="ECO:0000313" key="2">
    <source>
        <dbReference type="Proteomes" id="UP001380953"/>
    </source>
</evidence>
<gene>
    <name evidence="1" type="ORF">WKI47_01850</name>
</gene>
<evidence type="ECO:0000313" key="1">
    <source>
        <dbReference type="EMBL" id="MEJ8302653.1"/>
    </source>
</evidence>
<keyword evidence="2" id="KW-1185">Reference proteome</keyword>
<sequence length="3036" mass="343493">MNQEAMNEILMQIESKRLSPEQGLKMLEHLKGKEVLDSKTGGGKSGFLFFKEEWEETPLSYQEPDLINGPIIVFEEGNAISDSFKHMSNSKRYGGENESLKVIRIIPGKSFEEKNDGCFVIRPQEYTDYLFVIDLLMQRGIHFDKVVHAWCECKAHFAPDLVGEQLASSYFSVYHFCKALIEKKYKHPLELRFAYKSIKGHHPIFSSMSSFLKTVHQEYPSIRTSCIEIDEVEQARFAEILVAELSSSSWEEEVKYKKEVRLSKRQKIRSSRTISSSFSRKELLKPKGVYIITGGLGGVGYKFACHFAEKANARLVLCGRSESSRITEEKLERLASIGAEVTYLQVDITNPEDVTRLIFETKQKYGHIDGIIHGAGVIRDAYIIRKTVQNMEEVINPKVYGTILLDEATKTEQLDWFVVLSSLSEVWGNPGQCDYSFANRFMKQYCSYRNRSSNQKEPLNRFVSIDWPLWAEGGMSVDDALPENVPIKGMPTNEGIEAWEQILKSNEEHVSILYGDENEIEKYFEQLSARKQVKPKEVASTIPPLEGTQLLETIKKYITFNLGDLLKLSPEKIDVYTPFQDYGVDSMAIKAFNKILEDELGNVSKTLLYEYQTVEELADFLYEYHAPQFAKILKQTQIPEDNRGANNKKNHTTSKKQMQANDKPIVAIVGLAGQYPNASNTEEFWDLLKSSQSCFQEIPNDRWNYEEYLDKGIYCKRGAFVNGVENFDPLLFKMNPLESKLINPEERKFLECVWTAMEDGGYNKDYWSGKRVGVFVGVTSMTYPLAGIDHWVSPTPTPINSTYFSLPNRISYFFNLNGPSLALDTACSSSLTAIHMACQSIWTGESEAAIAGGVNFYLHPSKYLSMCQSKMLSSKDHIELFDRDGDGFIPGEGIGAVLLKPLNQALEDGDYIYGTVRGSGSSHKGYSSGFFLPDPQSQTSLIESVLESSDTDPATIGYAELQALGSEMTDIIEWTGIRRAYEAHTSKKQYCAVGSLKPIIGHLEAASGISQLTKVLLQLKHKKILPNKVAKEINSGISVENSPFYIPESEMDWPSMEVKGIDETLKLPRRAAISSFGAGGSEAHLIIEEWMENESPIKFENKELEEYAIPVSARTQQQLTSYVEILLDHLNRHRYGDEWLADIAFTLQNGRQSMQKRAVFICKQVEQLKQQMQDYIDSSNYEPEVGLLKERINNNSQVVIEDREQTKLKVVADRWLRGEISEWIMDHKMNKRRRIPLPTYPFEKRRCWMYSTDKQVEQIQDAQEDREKKTASLSTGNSDNVVASYYDASIQHYAEGSTREGYLTFAPFNKKVEGFSWIRVFSQPDQFADHAVYALEKQKEMRRVLYRHIDFGNVFNLLDIGCGFSTDLIEFARLYPHLTCDGYTISGNQAEFGRVQVQQNGLAEQIQIYCKDSSKDEYPSHYDLIIGLEVTVHIADKQGVFGNMSRHLSPKGKIVLADCIANTMHEVNLPEVGQYTVTQSQYSKILADHRLQIVDCVDASKGVSNFLHDSNFEENLAFLNTEYPDTKGMENEHKAWNNFGKALGLELFRYVLLTIEKAEDSLTWEELKKLNEQALTNSINYENAAEKWARRTEKAIQVLNDGEKDQSRLSLVSKYDEGEESIRQLEDKLTEWFGETLEMGYEEINRQIPFADYGIDSLLGLKILDVINRNLQIKLEVHTLFDHSNIHDLALYLSKTYSEAVSGIVLKDRRLDLEKSNKSESDAPFKEVTNDSKPLKQITPALPLRNLQQTKAIPSEVAIVGISGKFPGAEDVNEFWENLIQGIDSITEIPEERWNKEELYDPDPLNPNKSQGKWGGFLKDVDKFDPAFFNISPVEAEMMDPQQRLFLQESYKALEDAGYSLKMLNRIKCGVMAGVFGNEYSSILENSESEYKAQLMLGNTNSILASRISYFLNLKGPAISIDTACSSSLVAIHVACKSLINRETDLMLAGGVTLYLTEKPYISMSKAGMLSHDGKCKTFSNEADGIVPAEAVAIVVLKRLDDALKDGDHIYGIIKGSEINQDGRTNGITAPSSQSQTELEEEVYRKYDINPSSISYVEAHGTGTKLGDPIELTALSQAFSSYTGQKQFCAIGSVKSNLGHTSAASGAVGLIKVLLCLKHAKLPATLHAHEENEHMNFKDSPFYLNHALSDWPRTQKPRRAAINSFGFSGTNCHMVVEEAPESVIDQHRNYGESKQVYILPISAKTKEQLQVYARKVLEFLLSDSFRKEIDESQEGYVKELESICYTFQTGRAVLEQKLAIAASSLEGLCEKLSKFLQGETNTQGIYAGSRQASNPYELLIEGAEGREFINSLILGKKQGKIAQLWAMGIEIDWQLLYGEHRPQKMPLPSYPFAKQRYWPVLKKAEKVSSSMLALSINHTHSTVNDGDSSEKNITYIPRWKLFPAKSVNKESKIKKNRVLIFTTNAASSFVESLKNEHQNDELGICEVSADARFSSSCDFRLNIQDEECLSECLAHYTSLDLIYFLADFDASELELWTSVSSGLELNTIFFFRLVKLLAEQKYAATNIKVITFGQYKIEKDDEVYFVSGGLHSLAETLAKEFTQFRFSRIDLHRNLLEESKNIQEIAGNIKRMVAEPSHENKLVAFREDQRYERVLSPIEIPLPSSTPFKMNGTYIIIGGLGTVGYALAEYLAKSVGASLTLVGRRPEDENISTKISKLKSYGAKVVYVQGDVKKLKDMQHVVAMTKLQFGSINGIVQSALDISPLKASEITTEFLRRSMETQVHGSVAIFEAVQKEKLDFLLLFSSAQSFVGTAGWAHYAASCEYKDIYANYLSDKSKFPVFVVNWGFWSNRNGEFNEELNRYINLQGAYAIREDEAMNTVEALLSGDIRQLVTIKAQDYVLELMNVEREAVVSHSVPSKINLVESRVIREEDLKEKVIEQVTEEVCKVLHIHPENINEELTFMELGVDSILALTIVRNLNEVFSCELTPKDLFDHATIIRMADHVINETHQRFSTLEQDKDLKSTYSEMKDSAPITVKEKNEDDEESLKNIFYQLEMQKLDVKTADFLLKKGEEL</sequence>
<proteinExistence type="predicted"/>
<reference evidence="1" key="1">
    <citation type="submission" date="2024-03" db="EMBL/GenBank/DDBJ databases">
        <title>Whole genome sequecning of epiphytes from Marcgravia umbellata leaves.</title>
        <authorList>
            <person name="Kumar G."/>
            <person name="Savka M.A."/>
        </authorList>
    </citation>
    <scope>NUCLEOTIDE SEQUENCE</scope>
    <source>
        <strain evidence="1">RIT_BL5</strain>
    </source>
</reference>
<accession>A0ACC6P6V9</accession>
<dbReference type="Proteomes" id="UP001380953">
    <property type="component" value="Unassembled WGS sequence"/>
</dbReference>
<dbReference type="EMBL" id="JBBKAR010000003">
    <property type="protein sequence ID" value="MEJ8302653.1"/>
    <property type="molecule type" value="Genomic_DNA"/>
</dbReference>
<name>A0ACC6P6V9_9BACL</name>
<organism evidence="1 2">
    <name type="scientific">Saccharibacillus sacchari</name>
    <dbReference type="NCBI Taxonomy" id="456493"/>
    <lineage>
        <taxon>Bacteria</taxon>
        <taxon>Bacillati</taxon>
        <taxon>Bacillota</taxon>
        <taxon>Bacilli</taxon>
        <taxon>Bacillales</taxon>
        <taxon>Paenibacillaceae</taxon>
        <taxon>Saccharibacillus</taxon>
    </lineage>
</organism>
<comment type="caution">
    <text evidence="1">The sequence shown here is derived from an EMBL/GenBank/DDBJ whole genome shotgun (WGS) entry which is preliminary data.</text>
</comment>